<comment type="caution">
    <text evidence="3">The sequence shown here is derived from an EMBL/GenBank/DDBJ whole genome shotgun (WGS) entry which is preliminary data.</text>
</comment>
<name>A0A0F4QU89_9GAMM</name>
<proteinExistence type="predicted"/>
<keyword evidence="4" id="KW-1185">Reference proteome</keyword>
<protein>
    <submittedName>
        <fullName evidence="3">Uncharacterized protein</fullName>
    </submittedName>
</protein>
<dbReference type="Proteomes" id="UP000033452">
    <property type="component" value="Unassembled WGS sequence"/>
</dbReference>
<dbReference type="PATRIC" id="fig|43658.5.peg.1703"/>
<evidence type="ECO:0000256" key="1">
    <source>
        <dbReference type="SAM" id="MobiDB-lite"/>
    </source>
</evidence>
<organism evidence="3 4">
    <name type="scientific">Pseudoalteromonas rubra</name>
    <dbReference type="NCBI Taxonomy" id="43658"/>
    <lineage>
        <taxon>Bacteria</taxon>
        <taxon>Pseudomonadati</taxon>
        <taxon>Pseudomonadota</taxon>
        <taxon>Gammaproteobacteria</taxon>
        <taxon>Alteromonadales</taxon>
        <taxon>Pseudoalteromonadaceae</taxon>
        <taxon>Pseudoalteromonas</taxon>
    </lineage>
</organism>
<evidence type="ECO:0000313" key="3">
    <source>
        <dbReference type="EMBL" id="KJZ10182.1"/>
    </source>
</evidence>
<feature type="region of interest" description="Disordered" evidence="1">
    <location>
        <begin position="75"/>
        <end position="96"/>
    </location>
</feature>
<evidence type="ECO:0000256" key="2">
    <source>
        <dbReference type="SAM" id="Phobius"/>
    </source>
</evidence>
<keyword evidence="2" id="KW-0812">Transmembrane</keyword>
<feature type="transmembrane region" description="Helical" evidence="2">
    <location>
        <begin position="45"/>
        <end position="67"/>
    </location>
</feature>
<sequence length="96" mass="10473">MSSFVAVMGCVSGLVKGSLMATRSCGGCIYGMVIFMSGNKGGVVSYIQVYMSVMLFAFLVCFVVTLFKRQAQRPKFEQNAQATKDENKKPTIMHGL</sequence>
<dbReference type="RefSeq" id="WP_046004457.1">
    <property type="nucleotide sequence ID" value="NZ_JXYA01000016.1"/>
</dbReference>
<dbReference type="EMBL" id="JXYA01000016">
    <property type="protein sequence ID" value="KJZ10182.1"/>
    <property type="molecule type" value="Genomic_DNA"/>
</dbReference>
<gene>
    <name evidence="3" type="ORF">TW77_08110</name>
</gene>
<keyword evidence="2" id="KW-1133">Transmembrane helix</keyword>
<dbReference type="AlphaFoldDB" id="A0A0F4QU89"/>
<accession>A0A0F4QU89</accession>
<keyword evidence="2" id="KW-0472">Membrane</keyword>
<evidence type="ECO:0000313" key="4">
    <source>
        <dbReference type="Proteomes" id="UP000033452"/>
    </source>
</evidence>
<reference evidence="3 4" key="1">
    <citation type="journal article" date="2015" name="BMC Genomics">
        <title>Genome mining reveals unlocked bioactive potential of marine Gram-negative bacteria.</title>
        <authorList>
            <person name="Machado H."/>
            <person name="Sonnenschein E.C."/>
            <person name="Melchiorsen J."/>
            <person name="Gram L."/>
        </authorList>
    </citation>
    <scope>NUCLEOTIDE SEQUENCE [LARGE SCALE GENOMIC DNA]</scope>
    <source>
        <strain evidence="3 4">S2471</strain>
    </source>
</reference>